<reference evidence="1" key="1">
    <citation type="submission" date="2021-06" db="EMBL/GenBank/DDBJ databases">
        <authorList>
            <person name="Kallberg Y."/>
            <person name="Tangrot J."/>
            <person name="Rosling A."/>
        </authorList>
    </citation>
    <scope>NUCLEOTIDE SEQUENCE</scope>
    <source>
        <strain evidence="1">CL356</strain>
    </source>
</reference>
<keyword evidence="2" id="KW-1185">Reference proteome</keyword>
<dbReference type="Proteomes" id="UP000789525">
    <property type="component" value="Unassembled WGS sequence"/>
</dbReference>
<accession>A0ACA9PED6</accession>
<gene>
    <name evidence="1" type="ORF">ACOLOM_LOCUS10442</name>
</gene>
<organism evidence="1 2">
    <name type="scientific">Acaulospora colombiana</name>
    <dbReference type="NCBI Taxonomy" id="27376"/>
    <lineage>
        <taxon>Eukaryota</taxon>
        <taxon>Fungi</taxon>
        <taxon>Fungi incertae sedis</taxon>
        <taxon>Mucoromycota</taxon>
        <taxon>Glomeromycotina</taxon>
        <taxon>Glomeromycetes</taxon>
        <taxon>Diversisporales</taxon>
        <taxon>Acaulosporaceae</taxon>
        <taxon>Acaulospora</taxon>
    </lineage>
</organism>
<proteinExistence type="predicted"/>
<sequence length="192" mass="21892">KRDSEVLATVVTILSIALCLCTVALFPVDIFLVSSTINPETGLKHSWATKEQVESIVGELKFVYYGMYGLIALFCAVLIPFAYFYFEELEEDETNQQAPGLSLLPIGMIKGTKQYDSMENMEIVNSLVLNREKQRIIRSKYQGSNDTMSRVDTKELEKLQAEERVLVHRLRESEASRVGIWNKILLILRPLE</sequence>
<evidence type="ECO:0000313" key="1">
    <source>
        <dbReference type="EMBL" id="CAG8705653.1"/>
    </source>
</evidence>
<feature type="non-terminal residue" evidence="1">
    <location>
        <position position="192"/>
    </location>
</feature>
<dbReference type="EMBL" id="CAJVPT010033682">
    <property type="protein sequence ID" value="CAG8705653.1"/>
    <property type="molecule type" value="Genomic_DNA"/>
</dbReference>
<name>A0ACA9PED6_9GLOM</name>
<evidence type="ECO:0000313" key="2">
    <source>
        <dbReference type="Proteomes" id="UP000789525"/>
    </source>
</evidence>
<comment type="caution">
    <text evidence="1">The sequence shown here is derived from an EMBL/GenBank/DDBJ whole genome shotgun (WGS) entry which is preliminary data.</text>
</comment>
<protein>
    <submittedName>
        <fullName evidence="1">4921_t:CDS:1</fullName>
    </submittedName>
</protein>
<feature type="non-terminal residue" evidence="1">
    <location>
        <position position="1"/>
    </location>
</feature>